<proteinExistence type="predicted"/>
<organism evidence="2 3">
    <name type="scientific">Bactrocera dorsalis</name>
    <name type="common">Oriental fruit fly</name>
    <name type="synonym">Dacus dorsalis</name>
    <dbReference type="NCBI Taxonomy" id="27457"/>
    <lineage>
        <taxon>Eukaryota</taxon>
        <taxon>Metazoa</taxon>
        <taxon>Ecdysozoa</taxon>
        <taxon>Arthropoda</taxon>
        <taxon>Hexapoda</taxon>
        <taxon>Insecta</taxon>
        <taxon>Pterygota</taxon>
        <taxon>Neoptera</taxon>
        <taxon>Endopterygota</taxon>
        <taxon>Diptera</taxon>
        <taxon>Brachycera</taxon>
        <taxon>Muscomorpha</taxon>
        <taxon>Tephritoidea</taxon>
        <taxon>Tephritidae</taxon>
        <taxon>Bactrocera</taxon>
        <taxon>Bactrocera</taxon>
    </lineage>
</organism>
<dbReference type="PANTHER" id="PTHR47331">
    <property type="entry name" value="PHD-TYPE DOMAIN-CONTAINING PROTEIN"/>
    <property type="match status" value="1"/>
</dbReference>
<dbReference type="PROSITE" id="PS50994">
    <property type="entry name" value="INTEGRASE"/>
    <property type="match status" value="1"/>
</dbReference>
<gene>
    <name evidence="3" type="primary">LOC125775373</name>
</gene>
<reference evidence="2" key="1">
    <citation type="submission" date="2025-05" db="UniProtKB">
        <authorList>
            <consortium name="RefSeq"/>
        </authorList>
    </citation>
    <scope>NUCLEOTIDE SEQUENCE [LARGE SCALE GENOMIC DNA]</scope>
</reference>
<dbReference type="GeneID" id="125775373"/>
<dbReference type="Proteomes" id="UP001652620">
    <property type="component" value="Chromosome 1"/>
</dbReference>
<accession>A0ABM3IXZ8</accession>
<dbReference type="InterPro" id="IPR036397">
    <property type="entry name" value="RNaseH_sf"/>
</dbReference>
<dbReference type="InterPro" id="IPR001584">
    <property type="entry name" value="Integrase_cat-core"/>
</dbReference>
<dbReference type="PANTHER" id="PTHR47331:SF1">
    <property type="entry name" value="GAG-LIKE PROTEIN"/>
    <property type="match status" value="1"/>
</dbReference>
<sequence>MGPPPVTRITPARPFERCGIDFYGPINTYLRIRGKPPTKSYLAVFVCLVTKAVHIEVVSDLSTNVFLNALKRMSGLRKMPCDIFCDNATNFVGASNQLKDLKQFLFKTETLNEIYKHCSSDFINFHFIPPRAPHFGGLWEAAVKSAKGLLNRTLANTKLTFKELNTVAVEVEDILNSRPLSSMSSDPNDFGALTPGHFLVGDSLRGLPERSLELKTVSHLDRYNTITAIQQSFWRRWSVDFINELRARVKWTTPSPDLTNGALVITHDDNLPPQRWRLGRVESNVLGRDGHVRVVNLRTANGTLCRPIHKLAILPIS</sequence>
<dbReference type="Pfam" id="PF18701">
    <property type="entry name" value="DUF5641"/>
    <property type="match status" value="1"/>
</dbReference>
<dbReference type="RefSeq" id="XP_049301861.1">
    <property type="nucleotide sequence ID" value="XM_049445904.1"/>
</dbReference>
<protein>
    <submittedName>
        <fullName evidence="3">Uncharacterized protein LOC125775373 isoform X2</fullName>
    </submittedName>
</protein>
<evidence type="ECO:0000313" key="2">
    <source>
        <dbReference type="Proteomes" id="UP001652620"/>
    </source>
</evidence>
<keyword evidence="2" id="KW-1185">Reference proteome</keyword>
<feature type="domain" description="Integrase catalytic" evidence="1">
    <location>
        <begin position="10"/>
        <end position="203"/>
    </location>
</feature>
<evidence type="ECO:0000259" key="1">
    <source>
        <dbReference type="PROSITE" id="PS50994"/>
    </source>
</evidence>
<dbReference type="Gene3D" id="3.30.420.10">
    <property type="entry name" value="Ribonuclease H-like superfamily/Ribonuclease H"/>
    <property type="match status" value="1"/>
</dbReference>
<dbReference type="InterPro" id="IPR012337">
    <property type="entry name" value="RNaseH-like_sf"/>
</dbReference>
<evidence type="ECO:0000313" key="3">
    <source>
        <dbReference type="RefSeq" id="XP_049301861.1"/>
    </source>
</evidence>
<dbReference type="SUPFAM" id="SSF53098">
    <property type="entry name" value="Ribonuclease H-like"/>
    <property type="match status" value="1"/>
</dbReference>
<reference evidence="3" key="2">
    <citation type="submission" date="2025-08" db="UniProtKB">
        <authorList>
            <consortium name="RefSeq"/>
        </authorList>
    </citation>
    <scope>IDENTIFICATION</scope>
    <source>
        <tissue evidence="3">Adult</tissue>
    </source>
</reference>
<dbReference type="InterPro" id="IPR040676">
    <property type="entry name" value="DUF5641"/>
</dbReference>
<name>A0ABM3IXZ8_BACDO</name>